<accession>A0AAD7EQB8</accession>
<feature type="transmembrane region" description="Helical" evidence="13">
    <location>
        <begin position="147"/>
        <end position="170"/>
    </location>
</feature>
<dbReference type="Gene3D" id="1.10.238.10">
    <property type="entry name" value="EF-hand"/>
    <property type="match status" value="1"/>
</dbReference>
<dbReference type="GO" id="GO:0030003">
    <property type="term" value="P:intracellular monoatomic cation homeostasis"/>
    <property type="evidence" value="ECO:0007669"/>
    <property type="project" value="TreeGrafter"/>
</dbReference>
<dbReference type="InterPro" id="IPR044202">
    <property type="entry name" value="LETM1/MDM38-like"/>
</dbReference>
<dbReference type="InterPro" id="IPR011992">
    <property type="entry name" value="EF-hand-dom_pair"/>
</dbReference>
<dbReference type="SUPFAM" id="SSF47473">
    <property type="entry name" value="EF-hand"/>
    <property type="match status" value="1"/>
</dbReference>
<dbReference type="Pfam" id="PF07766">
    <property type="entry name" value="LETM1_RBD"/>
    <property type="match status" value="1"/>
</dbReference>
<dbReference type="GO" id="GO:0043022">
    <property type="term" value="F:ribosome binding"/>
    <property type="evidence" value="ECO:0007669"/>
    <property type="project" value="InterPro"/>
</dbReference>
<comment type="subcellular location">
    <subcellularLocation>
        <location evidence="1">Mitochondrion inner membrane</location>
        <topology evidence="1">Single-pass membrane protein</topology>
    </subcellularLocation>
</comment>
<keyword evidence="4" id="KW-0050">Antiport</keyword>
<feature type="domain" description="EF-hand" evidence="14">
    <location>
        <begin position="571"/>
        <end position="606"/>
    </location>
</feature>
<gene>
    <name evidence="16" type="ORF">DFH08DRAFT_873055</name>
</gene>
<evidence type="ECO:0000256" key="11">
    <source>
        <dbReference type="PROSITE-ProRule" id="PRU01094"/>
    </source>
</evidence>
<feature type="region of interest" description="Disordered" evidence="12">
    <location>
        <begin position="49"/>
        <end position="90"/>
    </location>
</feature>
<evidence type="ECO:0000256" key="8">
    <source>
        <dbReference type="ARBA" id="ARBA00023128"/>
    </source>
</evidence>
<name>A0AAD7EQB8_9AGAR</name>
<evidence type="ECO:0000256" key="9">
    <source>
        <dbReference type="ARBA" id="ARBA00023136"/>
    </source>
</evidence>
<keyword evidence="17" id="KW-1185">Reference proteome</keyword>
<feature type="compositionally biased region" description="Basic and acidic residues" evidence="12">
    <location>
        <begin position="432"/>
        <end position="446"/>
    </location>
</feature>
<keyword evidence="4" id="KW-0813">Transport</keyword>
<dbReference type="GO" id="GO:0015297">
    <property type="term" value="F:antiporter activity"/>
    <property type="evidence" value="ECO:0007669"/>
    <property type="project" value="UniProtKB-KW"/>
</dbReference>
<keyword evidence="7 13" id="KW-1133">Transmembrane helix</keyword>
<evidence type="ECO:0000256" key="12">
    <source>
        <dbReference type="SAM" id="MobiDB-lite"/>
    </source>
</evidence>
<dbReference type="PROSITE" id="PS50222">
    <property type="entry name" value="EF_HAND_2"/>
    <property type="match status" value="1"/>
</dbReference>
<keyword evidence="5 13" id="KW-0812">Transmembrane</keyword>
<dbReference type="PANTHER" id="PTHR14009">
    <property type="entry name" value="LEUCINE ZIPPER-EF-HAND CONTAINING TRANSMEMBRANE PROTEIN"/>
    <property type="match status" value="1"/>
</dbReference>
<feature type="region of interest" description="Disordered" evidence="12">
    <location>
        <begin position="420"/>
        <end position="446"/>
    </location>
</feature>
<evidence type="ECO:0000256" key="2">
    <source>
        <dbReference type="ARBA" id="ARBA00009584"/>
    </source>
</evidence>
<keyword evidence="9 13" id="KW-0472">Membrane</keyword>
<evidence type="ECO:0000259" key="14">
    <source>
        <dbReference type="PROSITE" id="PS50222"/>
    </source>
</evidence>
<evidence type="ECO:0000259" key="15">
    <source>
        <dbReference type="PROSITE" id="PS51758"/>
    </source>
</evidence>
<dbReference type="AlphaFoldDB" id="A0AAD7EQB8"/>
<evidence type="ECO:0000256" key="4">
    <source>
        <dbReference type="ARBA" id="ARBA00022449"/>
    </source>
</evidence>
<evidence type="ECO:0000256" key="5">
    <source>
        <dbReference type="ARBA" id="ARBA00022692"/>
    </source>
</evidence>
<feature type="compositionally biased region" description="Low complexity" evidence="12">
    <location>
        <begin position="53"/>
        <end position="66"/>
    </location>
</feature>
<dbReference type="PROSITE" id="PS51758">
    <property type="entry name" value="LETM1_RBD"/>
    <property type="match status" value="1"/>
</dbReference>
<evidence type="ECO:0000256" key="10">
    <source>
        <dbReference type="ARBA" id="ARBA00031360"/>
    </source>
</evidence>
<dbReference type="GO" id="GO:0005743">
    <property type="term" value="C:mitochondrial inner membrane"/>
    <property type="evidence" value="ECO:0007669"/>
    <property type="project" value="UniProtKB-SubCell"/>
</dbReference>
<dbReference type="GO" id="GO:0005509">
    <property type="term" value="F:calcium ion binding"/>
    <property type="evidence" value="ECO:0007669"/>
    <property type="project" value="InterPro"/>
</dbReference>
<evidence type="ECO:0000313" key="17">
    <source>
        <dbReference type="Proteomes" id="UP001218218"/>
    </source>
</evidence>
<dbReference type="InterPro" id="IPR033122">
    <property type="entry name" value="LETM1-like_RBD"/>
</dbReference>
<reference evidence="16" key="1">
    <citation type="submission" date="2023-03" db="EMBL/GenBank/DDBJ databases">
        <title>Massive genome expansion in bonnet fungi (Mycena s.s.) driven by repeated elements and novel gene families across ecological guilds.</title>
        <authorList>
            <consortium name="Lawrence Berkeley National Laboratory"/>
            <person name="Harder C.B."/>
            <person name="Miyauchi S."/>
            <person name="Viragh M."/>
            <person name="Kuo A."/>
            <person name="Thoen E."/>
            <person name="Andreopoulos B."/>
            <person name="Lu D."/>
            <person name="Skrede I."/>
            <person name="Drula E."/>
            <person name="Henrissat B."/>
            <person name="Morin E."/>
            <person name="Kohler A."/>
            <person name="Barry K."/>
            <person name="LaButti K."/>
            <person name="Morin E."/>
            <person name="Salamov A."/>
            <person name="Lipzen A."/>
            <person name="Mereny Z."/>
            <person name="Hegedus B."/>
            <person name="Baldrian P."/>
            <person name="Stursova M."/>
            <person name="Weitz H."/>
            <person name="Taylor A."/>
            <person name="Grigoriev I.V."/>
            <person name="Nagy L.G."/>
            <person name="Martin F."/>
            <person name="Kauserud H."/>
        </authorList>
    </citation>
    <scope>NUCLEOTIDE SEQUENCE</scope>
    <source>
        <strain evidence="16">CBHHK002</strain>
    </source>
</reference>
<proteinExistence type="inferred from homology"/>
<evidence type="ECO:0000256" key="1">
    <source>
        <dbReference type="ARBA" id="ARBA00004434"/>
    </source>
</evidence>
<feature type="compositionally biased region" description="Acidic residues" evidence="12">
    <location>
        <begin position="420"/>
        <end position="431"/>
    </location>
</feature>
<evidence type="ECO:0000256" key="7">
    <source>
        <dbReference type="ARBA" id="ARBA00022989"/>
    </source>
</evidence>
<protein>
    <recommendedName>
        <fullName evidence="3">Mitochondrial proton/calcium exchanger protein</fullName>
    </recommendedName>
    <alternativeName>
        <fullName evidence="10">Leucine zipper-EF-hand-containing transmembrane protein 1</fullName>
    </alternativeName>
</protein>
<evidence type="ECO:0000256" key="3">
    <source>
        <dbReference type="ARBA" id="ARBA00020557"/>
    </source>
</evidence>
<comment type="similarity">
    <text evidence="2">Belongs to the LETM1 family.</text>
</comment>
<dbReference type="EMBL" id="JARIHO010000023">
    <property type="protein sequence ID" value="KAJ7343566.1"/>
    <property type="molecule type" value="Genomic_DNA"/>
</dbReference>
<organism evidence="16 17">
    <name type="scientific">Mycena albidolilacea</name>
    <dbReference type="NCBI Taxonomy" id="1033008"/>
    <lineage>
        <taxon>Eukaryota</taxon>
        <taxon>Fungi</taxon>
        <taxon>Dikarya</taxon>
        <taxon>Basidiomycota</taxon>
        <taxon>Agaricomycotina</taxon>
        <taxon>Agaricomycetes</taxon>
        <taxon>Agaricomycetidae</taxon>
        <taxon>Agaricales</taxon>
        <taxon>Marasmiineae</taxon>
        <taxon>Mycenaceae</taxon>
        <taxon>Mycena</taxon>
    </lineage>
</organism>
<keyword evidence="8 11" id="KW-0496">Mitochondrion</keyword>
<dbReference type="InterPro" id="IPR002048">
    <property type="entry name" value="EF_hand_dom"/>
</dbReference>
<dbReference type="PANTHER" id="PTHR14009:SF1">
    <property type="entry name" value="MITOCHONDRIAL PROTON_CALCIUM EXCHANGER PROTEIN"/>
    <property type="match status" value="1"/>
</dbReference>
<keyword evidence="6" id="KW-0999">Mitochondrion inner membrane</keyword>
<feature type="domain" description="Letm1 RBD" evidence="15">
    <location>
        <begin position="193"/>
        <end position="390"/>
    </location>
</feature>
<evidence type="ECO:0000313" key="16">
    <source>
        <dbReference type="EMBL" id="KAJ7343566.1"/>
    </source>
</evidence>
<sequence length="640" mass="71589">MSLWLPRPSPALISRSNRGHLPASASHLISSFVLRPVVPQSAGALLRSRRFQSSKSTPPAASSAVPIGLDTVSNGKPGPPAPKEPPKEPLLPRVWKKVKHEAQHYWHGSKLLVSEVRISARLQWKILHGEALTRRERRQLKRTTQDLLRLVPFAVFIVVPFMELLLPVALKLFPNMLPSTFEDKYAAEEKQRKLLRVRLDMAKFLQETLRESGLKANAHIVGSDAFKEFFRKVRSTGESPSAADVTNVAKLFDDDLTLDNLSRPQLVSMCRYMGLNAFGTDNFLRGQIRSRLLHLRRDDQAIDSEGVDELSTSELQHACQSRGIRTGGVSPARLREELSTWIQLHLHNRVSGVLLVLGRAFNFDKKPGDNEDGKTAIIQSLESVLSGLPDNLLNEAELEVDSEKASYKQKLEVLQQQEELIEDEEEQEQKEEDARRAKREADELEARTAQSLLPDSELLPEVEVDNARMTTEQLKELGEAMSILSTKSSVLKERRELRALMEENLLAEEDPKSPSGALTKRIRTMLTKIDQQVEAYEARVGSSLQLISADAQGRISVQDLEKALAVIKHKPDDEVGPAVIKKLDVDKDGFVELEHVLGLVQEEGLGTVVMDDEAQSLLGQGREIKDVKPRKEDIVKDGES</sequence>
<dbReference type="Proteomes" id="UP001218218">
    <property type="component" value="Unassembled WGS sequence"/>
</dbReference>
<evidence type="ECO:0000256" key="6">
    <source>
        <dbReference type="ARBA" id="ARBA00022792"/>
    </source>
</evidence>
<evidence type="ECO:0000256" key="13">
    <source>
        <dbReference type="SAM" id="Phobius"/>
    </source>
</evidence>
<comment type="caution">
    <text evidence="16">The sequence shown here is derived from an EMBL/GenBank/DDBJ whole genome shotgun (WGS) entry which is preliminary data.</text>
</comment>